<reference evidence="2 3" key="1">
    <citation type="journal article" date="2004" name="Nucleic Acids Res.">
        <title>Thermoadaptation trait revealed by the genome sequence of thermophilic Geobacillus kaustophilus.</title>
        <authorList>
            <person name="Takami H."/>
            <person name="Takaki Y."/>
            <person name="Chee G.J."/>
            <person name="Nishi S."/>
            <person name="Shimamura S."/>
            <person name="Suzuki H."/>
            <person name="Matsui S."/>
            <person name="Uchiyama I."/>
        </authorList>
    </citation>
    <scope>NUCLEOTIDE SEQUENCE [LARGE SCALE GENOMIC DNA]</scope>
    <source>
        <strain evidence="2 3">HTA426</strain>
    </source>
</reference>
<name>Q5KVF1_GEOKA</name>
<dbReference type="EMBL" id="BA000043">
    <property type="protein sequence ID" value="BAD77335.1"/>
    <property type="molecule type" value="Genomic_DNA"/>
</dbReference>
<feature type="region of interest" description="Disordered" evidence="1">
    <location>
        <begin position="1"/>
        <end position="28"/>
    </location>
</feature>
<evidence type="ECO:0000313" key="3">
    <source>
        <dbReference type="Proteomes" id="UP000001172"/>
    </source>
</evidence>
<feature type="compositionally biased region" description="Basic residues" evidence="1">
    <location>
        <begin position="1"/>
        <end position="12"/>
    </location>
</feature>
<dbReference type="Proteomes" id="UP000001172">
    <property type="component" value="Chromosome"/>
</dbReference>
<proteinExistence type="predicted"/>
<protein>
    <submittedName>
        <fullName evidence="2">Uncharacterized protein</fullName>
    </submittedName>
</protein>
<sequence length="58" mass="6808">MHKSKDRRGRNSQRHEKDDSRRDHLKRRCSVARQSIKYSGKAANGKASNCIYIVEQIH</sequence>
<evidence type="ECO:0000313" key="2">
    <source>
        <dbReference type="EMBL" id="BAD77335.1"/>
    </source>
</evidence>
<feature type="compositionally biased region" description="Basic and acidic residues" evidence="1">
    <location>
        <begin position="13"/>
        <end position="22"/>
    </location>
</feature>
<evidence type="ECO:0000256" key="1">
    <source>
        <dbReference type="SAM" id="MobiDB-lite"/>
    </source>
</evidence>
<dbReference type="AlphaFoldDB" id="Q5KVF1"/>
<dbReference type="HOGENOM" id="CLU_2972990_0_0_9"/>
<accession>Q5KVF1</accession>
<dbReference type="KEGG" id="gka:GK3050"/>
<gene>
    <name evidence="2" type="ordered locus">GK3050</name>
</gene>
<keyword evidence="3" id="KW-1185">Reference proteome</keyword>
<organism evidence="2 3">
    <name type="scientific">Geobacillus kaustophilus (strain HTA426)</name>
    <dbReference type="NCBI Taxonomy" id="235909"/>
    <lineage>
        <taxon>Bacteria</taxon>
        <taxon>Bacillati</taxon>
        <taxon>Bacillota</taxon>
        <taxon>Bacilli</taxon>
        <taxon>Bacillales</taxon>
        <taxon>Anoxybacillaceae</taxon>
        <taxon>Geobacillus</taxon>
        <taxon>Geobacillus thermoleovorans group</taxon>
    </lineage>
</organism>